<name>A0A2N5M6L5_9BACI</name>
<organism evidence="1 2">
    <name type="scientific">Peribacillus deserti</name>
    <dbReference type="NCBI Taxonomy" id="673318"/>
    <lineage>
        <taxon>Bacteria</taxon>
        <taxon>Bacillati</taxon>
        <taxon>Bacillota</taxon>
        <taxon>Bacilli</taxon>
        <taxon>Bacillales</taxon>
        <taxon>Bacillaceae</taxon>
        <taxon>Peribacillus</taxon>
    </lineage>
</organism>
<accession>A0A2N5M6L5</accession>
<dbReference type="Proteomes" id="UP000234748">
    <property type="component" value="Unassembled WGS sequence"/>
</dbReference>
<keyword evidence="2" id="KW-1185">Reference proteome</keyword>
<dbReference type="OrthoDB" id="2680434at2"/>
<evidence type="ECO:0000313" key="1">
    <source>
        <dbReference type="EMBL" id="PLT29999.1"/>
    </source>
</evidence>
<comment type="caution">
    <text evidence="1">The sequence shown here is derived from an EMBL/GenBank/DDBJ whole genome shotgun (WGS) entry which is preliminary data.</text>
</comment>
<evidence type="ECO:0000313" key="2">
    <source>
        <dbReference type="Proteomes" id="UP000234748"/>
    </source>
</evidence>
<dbReference type="RefSeq" id="WP_101641649.1">
    <property type="nucleotide sequence ID" value="NZ_PGUY01000030.1"/>
</dbReference>
<dbReference type="AlphaFoldDB" id="A0A2N5M6L5"/>
<protein>
    <submittedName>
        <fullName evidence="1">Uncharacterized protein</fullName>
    </submittedName>
</protein>
<proteinExistence type="predicted"/>
<sequence>MYIDGQIISGEFDQETQIFSLKKVKNFYTETSLKENQIGNLYNYLKMHADDTDGQIVTLYDQMLVKLSSQEVKVLIGELENIQNMY</sequence>
<reference evidence="1 2" key="1">
    <citation type="submission" date="2017-11" db="EMBL/GenBank/DDBJ databases">
        <title>Comparitive Functional Genomics of Dry Heat Resistant strains isolated from the Viking Spacecraft.</title>
        <authorList>
            <person name="Seuylemezian A."/>
            <person name="Cooper K."/>
            <person name="Vaishampayan P."/>
        </authorList>
    </citation>
    <scope>NUCLEOTIDE SEQUENCE [LARGE SCALE GENOMIC DNA]</scope>
    <source>
        <strain evidence="1 2">V1-29</strain>
    </source>
</reference>
<dbReference type="EMBL" id="PGUY01000030">
    <property type="protein sequence ID" value="PLT29999.1"/>
    <property type="molecule type" value="Genomic_DNA"/>
</dbReference>
<gene>
    <name evidence="1" type="ORF">CUU66_10005</name>
</gene>